<proteinExistence type="predicted"/>
<feature type="compositionally biased region" description="Polar residues" evidence="1">
    <location>
        <begin position="116"/>
        <end position="132"/>
    </location>
</feature>
<dbReference type="GeneID" id="35873537"/>
<feature type="compositionally biased region" description="Polar residues" evidence="1">
    <location>
        <begin position="36"/>
        <end position="54"/>
    </location>
</feature>
<evidence type="ECO:0000256" key="1">
    <source>
        <dbReference type="SAM" id="MobiDB-lite"/>
    </source>
</evidence>
<reference evidence="2 3" key="1">
    <citation type="submission" date="2016-10" db="EMBL/GenBank/DDBJ databases">
        <authorList>
            <person name="de Groot N.N."/>
        </authorList>
    </citation>
    <scope>NUCLEOTIDE SEQUENCE [LARGE SCALE GENOMIC DNA]</scope>
    <source>
        <strain evidence="2 3">DSM 15893</strain>
    </source>
</reference>
<gene>
    <name evidence="2" type="ORF">SAMN03084138_00117</name>
</gene>
<feature type="region of interest" description="Disordered" evidence="1">
    <location>
        <begin position="34"/>
        <end position="69"/>
    </location>
</feature>
<dbReference type="STRING" id="1121869.SAMN03084138_00117"/>
<name>A0A1I5JCQ3_9GAMM</name>
<evidence type="ECO:0000313" key="2">
    <source>
        <dbReference type="EMBL" id="SFO70638.1"/>
    </source>
</evidence>
<protein>
    <submittedName>
        <fullName evidence="2">Uncharacterized protein</fullName>
    </submittedName>
</protein>
<feature type="compositionally biased region" description="Polar residues" evidence="1">
    <location>
        <begin position="213"/>
        <end position="228"/>
    </location>
</feature>
<feature type="region of interest" description="Disordered" evidence="1">
    <location>
        <begin position="111"/>
        <end position="228"/>
    </location>
</feature>
<feature type="region of interest" description="Disordered" evidence="1">
    <location>
        <begin position="312"/>
        <end position="352"/>
    </location>
</feature>
<feature type="compositionally biased region" description="Polar residues" evidence="1">
    <location>
        <begin position="150"/>
        <end position="159"/>
    </location>
</feature>
<sequence>MSRLFGQYLSRNLQGQQTLKPMIPSYYSGISVGMPSRQSISGTQAPSQGNSGQSEGREGDAFSSPASSSSLLSNAYHASNVVAISPSGSTLFHDAMDSVSASPATVRDIENDHESSVTQNSLTQKKGTNSDATEGYADSATHPTPVSPMSEAQSLSQHGSSLAHSCSSNMSSLHSRSPISQGSDGKAITSAVQHTHHDQRRGERGNEDADVASANTPSHQTSPSRGNYTQDMAASILSPMSPPALTSTMNAASQPSVTSVQASHSPLTADVSTASLSERVQQMEQAKQFAAKRRHAESNVSVNVTIGQVTVTTSAQPQSSTHSPQHVARERPAWKPSMTLNDYLRQRQDGER</sequence>
<feature type="compositionally biased region" description="Low complexity" evidence="1">
    <location>
        <begin position="160"/>
        <end position="177"/>
    </location>
</feature>
<evidence type="ECO:0000313" key="3">
    <source>
        <dbReference type="Proteomes" id="UP000182692"/>
    </source>
</evidence>
<dbReference type="Proteomes" id="UP000182692">
    <property type="component" value="Unassembled WGS sequence"/>
</dbReference>
<feature type="compositionally biased region" description="Polar residues" evidence="1">
    <location>
        <begin position="312"/>
        <end position="324"/>
    </location>
</feature>
<accession>A0A1I5JCQ3</accession>
<dbReference type="OrthoDB" id="5917865at2"/>
<dbReference type="EMBL" id="FOWR01000001">
    <property type="protein sequence ID" value="SFO70638.1"/>
    <property type="molecule type" value="Genomic_DNA"/>
</dbReference>
<dbReference type="RefSeq" id="WP_074924841.1">
    <property type="nucleotide sequence ID" value="NZ_FOWR01000001.1"/>
</dbReference>
<dbReference type="AlphaFoldDB" id="A0A1I5JCQ3"/>
<organism evidence="2 3">
    <name type="scientific">Enterovibrio norvegicus DSM 15893</name>
    <dbReference type="NCBI Taxonomy" id="1121869"/>
    <lineage>
        <taxon>Bacteria</taxon>
        <taxon>Pseudomonadati</taxon>
        <taxon>Pseudomonadota</taxon>
        <taxon>Gammaproteobacteria</taxon>
        <taxon>Vibrionales</taxon>
        <taxon>Vibrionaceae</taxon>
        <taxon>Enterovibrio</taxon>
    </lineage>
</organism>